<comment type="caution">
    <text evidence="3">The sequence shown here is derived from an EMBL/GenBank/DDBJ whole genome shotgun (WGS) entry which is preliminary data.</text>
</comment>
<feature type="region of interest" description="Disordered" evidence="2">
    <location>
        <begin position="82"/>
        <end position="103"/>
    </location>
</feature>
<dbReference type="GO" id="GO:0005737">
    <property type="term" value="C:cytoplasm"/>
    <property type="evidence" value="ECO:0007669"/>
    <property type="project" value="TreeGrafter"/>
</dbReference>
<dbReference type="InterPro" id="IPR023401">
    <property type="entry name" value="ODC_N"/>
</dbReference>
<accession>A0A0F4ZJH5</accession>
<dbReference type="OrthoDB" id="41492at2759"/>
<protein>
    <recommendedName>
        <fullName evidence="5">Ornithine cyclodeaminase</fullName>
    </recommendedName>
</protein>
<proteinExistence type="inferred from homology"/>
<comment type="similarity">
    <text evidence="1">Belongs to the ornithine cyclodeaminase/mu-crystallin family.</text>
</comment>
<evidence type="ECO:0000256" key="2">
    <source>
        <dbReference type="SAM" id="MobiDB-lite"/>
    </source>
</evidence>
<feature type="region of interest" description="Disordered" evidence="2">
    <location>
        <begin position="339"/>
        <end position="395"/>
    </location>
</feature>
<name>A0A0F4ZJH5_9PEZI</name>
<dbReference type="Proteomes" id="UP000033483">
    <property type="component" value="Unassembled WGS sequence"/>
</dbReference>
<dbReference type="Gene3D" id="3.40.50.720">
    <property type="entry name" value="NAD(P)-binding Rossmann-like Domain"/>
    <property type="match status" value="1"/>
</dbReference>
<sequence length="445" mass="48793">MITLTDTQVRSLLEGLTSAELNEFREVFSNALHQYSTDTGTGDNSVFQTPHRTSTYSANSGATTLYMPCCGPQGMGIKVVTLSSPKEGDSDPTQPSIRPTGALSLFGPTGEPLGFLHCGTLTGFRTALASMCLVHRRKKVKTLTAFGAGLQAYWHIRLSLMLRGSEVKKVHLINKSFSEGARQTLKSFYEIPAEVKQREGWADTQFDLLTPGYGEFDRVVKENLRAADVIFCCTPSTKDLFDGSILTAHEGRRKGRLIVAVGSYQPHMRELPEALVMQAVKHSDKKCTVHYHKHAQEGGVIVVDTIAGVKTEAGEIIHSKIDPSRLVELGELVMLRKMDESEQDTEDHDDEDDGCETPHKTPCNSSTTSLSPDSASSSSTSLHKRSLSRNRATERSRKDTTLNRWLYKGNVIYKSVGMGVMDLVAGMHVIKLAKAKGIGMDVPGF</sequence>
<organism evidence="3 4">
    <name type="scientific">Thielaviopsis punctulata</name>
    <dbReference type="NCBI Taxonomy" id="72032"/>
    <lineage>
        <taxon>Eukaryota</taxon>
        <taxon>Fungi</taxon>
        <taxon>Dikarya</taxon>
        <taxon>Ascomycota</taxon>
        <taxon>Pezizomycotina</taxon>
        <taxon>Sordariomycetes</taxon>
        <taxon>Hypocreomycetidae</taxon>
        <taxon>Microascales</taxon>
        <taxon>Ceratocystidaceae</taxon>
        <taxon>Thielaviopsis</taxon>
    </lineage>
</organism>
<evidence type="ECO:0008006" key="5">
    <source>
        <dbReference type="Google" id="ProtNLM"/>
    </source>
</evidence>
<dbReference type="PANTHER" id="PTHR13812">
    <property type="entry name" value="KETIMINE REDUCTASE MU-CRYSTALLIN"/>
    <property type="match status" value="1"/>
</dbReference>
<keyword evidence="4" id="KW-1185">Reference proteome</keyword>
<feature type="compositionally biased region" description="Acidic residues" evidence="2">
    <location>
        <begin position="341"/>
        <end position="355"/>
    </location>
</feature>
<dbReference type="PANTHER" id="PTHR13812:SF19">
    <property type="entry name" value="KETIMINE REDUCTASE MU-CRYSTALLIN"/>
    <property type="match status" value="1"/>
</dbReference>
<dbReference type="AlphaFoldDB" id="A0A0F4ZJH5"/>
<dbReference type="EMBL" id="LAEV01000575">
    <property type="protein sequence ID" value="KKA30033.1"/>
    <property type="molecule type" value="Genomic_DNA"/>
</dbReference>
<gene>
    <name evidence="3" type="ORF">TD95_001533</name>
</gene>
<dbReference type="InterPro" id="IPR003462">
    <property type="entry name" value="ODC_Mu_crystall"/>
</dbReference>
<dbReference type="SUPFAM" id="SSF51735">
    <property type="entry name" value="NAD(P)-binding Rossmann-fold domains"/>
    <property type="match status" value="1"/>
</dbReference>
<dbReference type="InterPro" id="IPR036291">
    <property type="entry name" value="NAD(P)-bd_dom_sf"/>
</dbReference>
<reference evidence="3 4" key="1">
    <citation type="submission" date="2015-03" db="EMBL/GenBank/DDBJ databases">
        <authorList>
            <person name="Radwan O."/>
            <person name="Al-Naeli F.A."/>
            <person name="Rendon G.A."/>
            <person name="Fields C."/>
        </authorList>
    </citation>
    <scope>NUCLEOTIDE SEQUENCE [LARGE SCALE GENOMIC DNA]</scope>
    <source>
        <strain evidence="3">CR-DP1</strain>
    </source>
</reference>
<evidence type="ECO:0000313" key="4">
    <source>
        <dbReference type="Proteomes" id="UP000033483"/>
    </source>
</evidence>
<feature type="compositionally biased region" description="Low complexity" evidence="2">
    <location>
        <begin position="365"/>
        <end position="381"/>
    </location>
</feature>
<evidence type="ECO:0000256" key="1">
    <source>
        <dbReference type="ARBA" id="ARBA00008903"/>
    </source>
</evidence>
<dbReference type="FunFam" id="3.40.50.720:FF:000577">
    <property type="entry name" value="Proline utilization protein PrnX, putative"/>
    <property type="match status" value="1"/>
</dbReference>
<evidence type="ECO:0000313" key="3">
    <source>
        <dbReference type="EMBL" id="KKA30033.1"/>
    </source>
</evidence>
<dbReference type="Gene3D" id="3.30.1780.10">
    <property type="entry name" value="ornithine cyclodeaminase, domain 1"/>
    <property type="match status" value="1"/>
</dbReference>